<gene>
    <name evidence="4" type="ORF">MAR_020579</name>
</gene>
<proteinExistence type="inferred from homology"/>
<protein>
    <submittedName>
        <fullName evidence="4">ISPD-like protein</fullName>
    </submittedName>
</protein>
<evidence type="ECO:0000256" key="3">
    <source>
        <dbReference type="ARBA" id="ARBA00022695"/>
    </source>
</evidence>
<dbReference type="PANTHER" id="PTHR43015:SF1">
    <property type="entry name" value="D-RIBITOL-5-PHOSPHATE CYTIDYLYLTRANSFERASE"/>
    <property type="match status" value="1"/>
</dbReference>
<dbReference type="Pfam" id="PF01128">
    <property type="entry name" value="IspD"/>
    <property type="match status" value="1"/>
</dbReference>
<dbReference type="InterPro" id="IPR034683">
    <property type="entry name" value="IspD/TarI"/>
</dbReference>
<organism evidence="4 5">
    <name type="scientific">Mya arenaria</name>
    <name type="common">Soft-shell clam</name>
    <dbReference type="NCBI Taxonomy" id="6604"/>
    <lineage>
        <taxon>Eukaryota</taxon>
        <taxon>Metazoa</taxon>
        <taxon>Spiralia</taxon>
        <taxon>Lophotrochozoa</taxon>
        <taxon>Mollusca</taxon>
        <taxon>Bivalvia</taxon>
        <taxon>Autobranchia</taxon>
        <taxon>Heteroconchia</taxon>
        <taxon>Euheterodonta</taxon>
        <taxon>Imparidentia</taxon>
        <taxon>Neoheterodontei</taxon>
        <taxon>Myida</taxon>
        <taxon>Myoidea</taxon>
        <taxon>Myidae</taxon>
        <taxon>Mya</taxon>
    </lineage>
</organism>
<dbReference type="Gene3D" id="3.90.550.10">
    <property type="entry name" value="Spore Coat Polysaccharide Biosynthesis Protein SpsA, Chain A"/>
    <property type="match status" value="1"/>
</dbReference>
<name>A0ABY7E5B2_MYAAR</name>
<dbReference type="PANTHER" id="PTHR43015">
    <property type="entry name" value="D-RIBITOL-5-PHOSPHATE CYTIDYLYLTRANSFERASE"/>
    <property type="match status" value="1"/>
</dbReference>
<reference evidence="4" key="1">
    <citation type="submission" date="2022-11" db="EMBL/GenBank/DDBJ databases">
        <title>Centuries of genome instability and evolution in soft-shell clam transmissible cancer (bioRxiv).</title>
        <authorList>
            <person name="Hart S.F.M."/>
            <person name="Yonemitsu M.A."/>
            <person name="Giersch R.M."/>
            <person name="Beal B.F."/>
            <person name="Arriagada G."/>
            <person name="Davis B.W."/>
            <person name="Ostrander E.A."/>
            <person name="Goff S.P."/>
            <person name="Metzger M.J."/>
        </authorList>
    </citation>
    <scope>NUCLEOTIDE SEQUENCE</scope>
    <source>
        <strain evidence="4">MELC-2E11</strain>
        <tissue evidence="4">Siphon/mantle</tissue>
    </source>
</reference>
<accession>A0ABY7E5B2</accession>
<dbReference type="SUPFAM" id="SSF53448">
    <property type="entry name" value="Nucleotide-diphospho-sugar transferases"/>
    <property type="match status" value="1"/>
</dbReference>
<dbReference type="InterPro" id="IPR029044">
    <property type="entry name" value="Nucleotide-diphossugar_trans"/>
</dbReference>
<dbReference type="InterPro" id="IPR018294">
    <property type="entry name" value="ISPD_synthase_CS"/>
</dbReference>
<keyword evidence="3" id="KW-0548">Nucleotidyltransferase</keyword>
<evidence type="ECO:0000256" key="1">
    <source>
        <dbReference type="ARBA" id="ARBA00009789"/>
    </source>
</evidence>
<evidence type="ECO:0000313" key="4">
    <source>
        <dbReference type="EMBL" id="WAR05210.1"/>
    </source>
</evidence>
<evidence type="ECO:0000313" key="5">
    <source>
        <dbReference type="Proteomes" id="UP001164746"/>
    </source>
</evidence>
<dbReference type="Proteomes" id="UP001164746">
    <property type="component" value="Chromosome 5"/>
</dbReference>
<comment type="similarity">
    <text evidence="1">Belongs to the IspD/TarI cytidylyltransferase family. IspD subfamily.</text>
</comment>
<dbReference type="EMBL" id="CP111016">
    <property type="protein sequence ID" value="WAR05210.1"/>
    <property type="molecule type" value="Genomic_DNA"/>
</dbReference>
<keyword evidence="2" id="KW-0808">Transferase</keyword>
<dbReference type="CDD" id="cd02516">
    <property type="entry name" value="CDP-ME_synthetase"/>
    <property type="match status" value="1"/>
</dbReference>
<keyword evidence="5" id="KW-1185">Reference proteome</keyword>
<dbReference type="PROSITE" id="PS01295">
    <property type="entry name" value="ISPD"/>
    <property type="match status" value="1"/>
</dbReference>
<sequence length="358" mass="39741">MLSADGVKMRVSVVLPASGTGDRFGTCVPKQFSPLLNQPLLLHTLNAFHRLEWVGHVVMVVSDDALEELTSQLKEWPKLTLVCGHSTRHRSIQAGIRALAEDGRPPDAVIIHDVVRPFVEEELIKQVTLDAIRYGAAGVARPLVSTVIKVDGEGMLTEALDRSQYRASEMPQAFTYSVIKEAYDKADATDLDYGTECLLLALKHTGTRARVVPGPDYLWKVTYKKDLYAVEGIMKEQLLCAANNDQQAKCNSWVFICKSGPADMDTGLADVCNHVTAKDGETQFVKPCVICVLRVNCEDTERHFKNLISNQSEKHPSSVWYGIVSRRKVSDAEKIGKMVASLLWTREETLTGQTFTIH</sequence>
<evidence type="ECO:0000256" key="2">
    <source>
        <dbReference type="ARBA" id="ARBA00022679"/>
    </source>
</evidence>